<evidence type="ECO:0000313" key="4">
    <source>
        <dbReference type="Proteomes" id="UP001244207"/>
    </source>
</evidence>
<feature type="region of interest" description="Disordered" evidence="1">
    <location>
        <begin position="1"/>
        <end position="43"/>
    </location>
</feature>
<name>A0AAD9D2A0_GLOAC</name>
<keyword evidence="2" id="KW-0472">Membrane</keyword>
<gene>
    <name evidence="3" type="ORF">BDZ83DRAFT_374585</name>
</gene>
<dbReference type="Proteomes" id="UP001244207">
    <property type="component" value="Unassembled WGS sequence"/>
</dbReference>
<feature type="compositionally biased region" description="Low complexity" evidence="1">
    <location>
        <begin position="1"/>
        <end position="19"/>
    </location>
</feature>
<dbReference type="AlphaFoldDB" id="A0AAD9D2A0"/>
<keyword evidence="4" id="KW-1185">Reference proteome</keyword>
<dbReference type="EMBL" id="JAHMHS010000006">
    <property type="protein sequence ID" value="KAK1730555.1"/>
    <property type="molecule type" value="Genomic_DNA"/>
</dbReference>
<evidence type="ECO:0000313" key="3">
    <source>
        <dbReference type="EMBL" id="KAK1730555.1"/>
    </source>
</evidence>
<proteinExistence type="predicted"/>
<reference evidence="3" key="1">
    <citation type="submission" date="2021-12" db="EMBL/GenBank/DDBJ databases">
        <title>Comparative genomics, transcriptomics and evolutionary studies reveal genomic signatures of adaptation to plant cell wall in hemibiotrophic fungi.</title>
        <authorList>
            <consortium name="DOE Joint Genome Institute"/>
            <person name="Baroncelli R."/>
            <person name="Diaz J.F."/>
            <person name="Benocci T."/>
            <person name="Peng M."/>
            <person name="Battaglia E."/>
            <person name="Haridas S."/>
            <person name="Andreopoulos W."/>
            <person name="Labutti K."/>
            <person name="Pangilinan J."/>
            <person name="Floch G.L."/>
            <person name="Makela M.R."/>
            <person name="Henrissat B."/>
            <person name="Grigoriev I.V."/>
            <person name="Crouch J.A."/>
            <person name="De Vries R.P."/>
            <person name="Sukno S.A."/>
            <person name="Thon M.R."/>
        </authorList>
    </citation>
    <scope>NUCLEOTIDE SEQUENCE</scope>
    <source>
        <strain evidence="3">CBS 112980</strain>
    </source>
</reference>
<accession>A0AAD9D2A0</accession>
<keyword evidence="2" id="KW-1133">Transmembrane helix</keyword>
<organism evidence="3 4">
    <name type="scientific">Glomerella acutata</name>
    <name type="common">Colletotrichum acutatum</name>
    <dbReference type="NCBI Taxonomy" id="27357"/>
    <lineage>
        <taxon>Eukaryota</taxon>
        <taxon>Fungi</taxon>
        <taxon>Dikarya</taxon>
        <taxon>Ascomycota</taxon>
        <taxon>Pezizomycotina</taxon>
        <taxon>Sordariomycetes</taxon>
        <taxon>Hypocreomycetidae</taxon>
        <taxon>Glomerellales</taxon>
        <taxon>Glomerellaceae</taxon>
        <taxon>Colletotrichum</taxon>
        <taxon>Colletotrichum acutatum species complex</taxon>
    </lineage>
</organism>
<comment type="caution">
    <text evidence="3">The sequence shown here is derived from an EMBL/GenBank/DDBJ whole genome shotgun (WGS) entry which is preliminary data.</text>
</comment>
<sequence length="158" mass="18657">MSPSDASRPSASPRLSSLPWVHIHGPRGIQPKRKKGTEKVKSNPQKHTSSWYFVFWVSTLIHNPLPTYFAMPCVIVKFVDKGRSPDLSLQFPPRFVAWLLALRHRFLCQAHTITPSTRNICIWIYHWWFFCRFEFIICLWSFGYSWGFRSLVRRFVLS</sequence>
<evidence type="ECO:0000256" key="2">
    <source>
        <dbReference type="SAM" id="Phobius"/>
    </source>
</evidence>
<dbReference type="GeneID" id="85386568"/>
<evidence type="ECO:0000256" key="1">
    <source>
        <dbReference type="SAM" id="MobiDB-lite"/>
    </source>
</evidence>
<dbReference type="RefSeq" id="XP_060370610.1">
    <property type="nucleotide sequence ID" value="XM_060502669.1"/>
</dbReference>
<keyword evidence="2" id="KW-0812">Transmembrane</keyword>
<feature type="transmembrane region" description="Helical" evidence="2">
    <location>
        <begin position="123"/>
        <end position="144"/>
    </location>
</feature>
<protein>
    <submittedName>
        <fullName evidence="3">Uncharacterized protein</fullName>
    </submittedName>
</protein>